<sequence length="580" mass="68815">MIVKIQENGLVNLRYFETHVGHDNKLRSKELSKIEQVIIVGKLDAGVSNARIIQDARNIKNDKLERINVITRGDLAYLIRKFNIDKKRDADDMIATVLKVDEWNQQGKNHAFLFKKVGESYPGLNNEDFVLGIMNDVMEKKLMEYKKIMCIDGTHGTNRKNWELTIVLIKDQNNMGFPVAFLLTNRLDQIIQLIFFRALKQRMGKDVQAEYIMSDDDRKYYNAWTQVMETEEKPKRLLCTWHVIKNWNIQGRAKIKNPEIRYGMKKKMREILTETNIEQFNELKDKYFTYLAQESEVDFLNYMEKYYFQSEERIKMWAHCHRLNAGINTNMAIENLNKVLKYNKMNGQRNIRIEKLLDLLEELVKEKMWKTIINSERPNANNYQHKVTVAAHKKAELQFQIEIELIDCGKFQVQSFSVSNKFYTVNSNALCDKDCRTVYCHQCKICIHRYKCNCPDNSVKTAMCKHIHAVALFEKRSESVLDTSQSSSQSKSQIDYQNELNHFIEEHHRTENVPTHFEKRREIAIEEVRHFSKTLETLDEKCFEEFMDGFRKLKNNVERKNNELCRKRKIENQSYYQNKE</sequence>
<evidence type="ECO:0000313" key="4">
    <source>
        <dbReference type="Proteomes" id="UP001566132"/>
    </source>
</evidence>
<reference evidence="3 4" key="1">
    <citation type="submission" date="2024-05" db="EMBL/GenBank/DDBJ databases">
        <title>Genetic variation in Jamaican populations of the coffee berry borer (Hypothenemus hampei).</title>
        <authorList>
            <person name="Errbii M."/>
            <person name="Myrie A."/>
        </authorList>
    </citation>
    <scope>NUCLEOTIDE SEQUENCE [LARGE SCALE GENOMIC DNA]</scope>
    <source>
        <strain evidence="3">JA-Hopewell-2020-01-JO</strain>
        <tissue evidence="3">Whole body</tissue>
    </source>
</reference>
<name>A0ABD1E2C9_HYPHA</name>
<evidence type="ECO:0000259" key="2">
    <source>
        <dbReference type="PROSITE" id="PS50966"/>
    </source>
</evidence>
<dbReference type="PANTHER" id="PTHR33977:SF1">
    <property type="entry name" value="ZINC ION BINDING PROTEIN"/>
    <property type="match status" value="1"/>
</dbReference>
<dbReference type="PROSITE" id="PS50966">
    <property type="entry name" value="ZF_SWIM"/>
    <property type="match status" value="1"/>
</dbReference>
<dbReference type="GO" id="GO:0008270">
    <property type="term" value="F:zinc ion binding"/>
    <property type="evidence" value="ECO:0007669"/>
    <property type="project" value="UniProtKB-KW"/>
</dbReference>
<accession>A0ABD1E2C9</accession>
<dbReference type="EMBL" id="JBDJPC010000013">
    <property type="protein sequence ID" value="KAL1488829.1"/>
    <property type="molecule type" value="Genomic_DNA"/>
</dbReference>
<keyword evidence="4" id="KW-1185">Reference proteome</keyword>
<evidence type="ECO:0000313" key="3">
    <source>
        <dbReference type="EMBL" id="KAL1488829.1"/>
    </source>
</evidence>
<protein>
    <recommendedName>
        <fullName evidence="2">SWIM-type domain-containing protein</fullName>
    </recommendedName>
</protein>
<gene>
    <name evidence="3" type="ORF">ABEB36_014625</name>
</gene>
<evidence type="ECO:0000256" key="1">
    <source>
        <dbReference type="PROSITE-ProRule" id="PRU00325"/>
    </source>
</evidence>
<keyword evidence="1" id="KW-0863">Zinc-finger</keyword>
<dbReference type="InterPro" id="IPR018289">
    <property type="entry name" value="MULE_transposase_dom"/>
</dbReference>
<dbReference type="PANTHER" id="PTHR33977">
    <property type="entry name" value="ZINC ION BINDING PROTEIN"/>
    <property type="match status" value="1"/>
</dbReference>
<feature type="domain" description="SWIM-type" evidence="2">
    <location>
        <begin position="423"/>
        <end position="475"/>
    </location>
</feature>
<comment type="caution">
    <text evidence="3">The sequence shown here is derived from an EMBL/GenBank/DDBJ whole genome shotgun (WGS) entry which is preliminary data.</text>
</comment>
<keyword evidence="1" id="KW-0479">Metal-binding</keyword>
<dbReference type="Pfam" id="PF10551">
    <property type="entry name" value="MULE"/>
    <property type="match status" value="1"/>
</dbReference>
<proteinExistence type="predicted"/>
<keyword evidence="1" id="KW-0862">Zinc</keyword>
<organism evidence="3 4">
    <name type="scientific">Hypothenemus hampei</name>
    <name type="common">Coffee berry borer</name>
    <dbReference type="NCBI Taxonomy" id="57062"/>
    <lineage>
        <taxon>Eukaryota</taxon>
        <taxon>Metazoa</taxon>
        <taxon>Ecdysozoa</taxon>
        <taxon>Arthropoda</taxon>
        <taxon>Hexapoda</taxon>
        <taxon>Insecta</taxon>
        <taxon>Pterygota</taxon>
        <taxon>Neoptera</taxon>
        <taxon>Endopterygota</taxon>
        <taxon>Coleoptera</taxon>
        <taxon>Polyphaga</taxon>
        <taxon>Cucujiformia</taxon>
        <taxon>Curculionidae</taxon>
        <taxon>Scolytinae</taxon>
        <taxon>Hypothenemus</taxon>
    </lineage>
</organism>
<dbReference type="InterPro" id="IPR007527">
    <property type="entry name" value="Znf_SWIM"/>
</dbReference>
<dbReference type="AlphaFoldDB" id="A0ABD1E2C9"/>
<dbReference type="Proteomes" id="UP001566132">
    <property type="component" value="Unassembled WGS sequence"/>
</dbReference>